<dbReference type="Pfam" id="PF01602">
    <property type="entry name" value="Adaptin_N"/>
    <property type="match status" value="1"/>
</dbReference>
<dbReference type="InterPro" id="IPR002553">
    <property type="entry name" value="Clathrin/coatomer_adapt-like_N"/>
</dbReference>
<evidence type="ECO:0000256" key="6">
    <source>
        <dbReference type="SAM" id="MobiDB-lite"/>
    </source>
</evidence>
<comment type="similarity">
    <text evidence="2">Belongs to the adaptor complexes large subunit family.</text>
</comment>
<evidence type="ECO:0000313" key="8">
    <source>
        <dbReference type="EMBL" id="EWM21875.1"/>
    </source>
</evidence>
<name>W7T4D8_9STRA</name>
<dbReference type="InterPro" id="IPR026739">
    <property type="entry name" value="AP_beta"/>
</dbReference>
<feature type="compositionally biased region" description="Low complexity" evidence="6">
    <location>
        <begin position="872"/>
        <end position="883"/>
    </location>
</feature>
<dbReference type="PIRSF" id="PIRSF037096">
    <property type="entry name" value="AP3_complex_beta"/>
    <property type="match status" value="1"/>
</dbReference>
<dbReference type="GO" id="GO:0006886">
    <property type="term" value="P:intracellular protein transport"/>
    <property type="evidence" value="ECO:0007669"/>
    <property type="project" value="InterPro"/>
</dbReference>
<keyword evidence="4" id="KW-0653">Protein transport</keyword>
<feature type="region of interest" description="Disordered" evidence="6">
    <location>
        <begin position="739"/>
        <end position="938"/>
    </location>
</feature>
<keyword evidence="3" id="KW-0813">Transport</keyword>
<organism evidence="8 9">
    <name type="scientific">Nannochloropsis gaditana</name>
    <dbReference type="NCBI Taxonomy" id="72520"/>
    <lineage>
        <taxon>Eukaryota</taxon>
        <taxon>Sar</taxon>
        <taxon>Stramenopiles</taxon>
        <taxon>Ochrophyta</taxon>
        <taxon>Eustigmatophyceae</taxon>
        <taxon>Eustigmatales</taxon>
        <taxon>Monodopsidaceae</taxon>
        <taxon>Nannochloropsis</taxon>
    </lineage>
</organism>
<dbReference type="InterPro" id="IPR011989">
    <property type="entry name" value="ARM-like"/>
</dbReference>
<dbReference type="Gene3D" id="1.25.10.10">
    <property type="entry name" value="Leucine-rich Repeat Variant"/>
    <property type="match status" value="1"/>
</dbReference>
<feature type="region of interest" description="Disordered" evidence="6">
    <location>
        <begin position="291"/>
        <end position="323"/>
    </location>
</feature>
<dbReference type="InterPro" id="IPR029390">
    <property type="entry name" value="AP3B_C"/>
</dbReference>
<accession>W7T4D8</accession>
<feature type="domain" description="AP-3 complex subunit beta C-terminal" evidence="7">
    <location>
        <begin position="962"/>
        <end position="1084"/>
    </location>
</feature>
<dbReference type="InterPro" id="IPR026740">
    <property type="entry name" value="AP3_beta"/>
</dbReference>
<comment type="caution">
    <text evidence="8">The sequence shown here is derived from an EMBL/GenBank/DDBJ whole genome shotgun (WGS) entry which is preliminary data.</text>
</comment>
<dbReference type="PANTHER" id="PTHR11134">
    <property type="entry name" value="ADAPTOR COMPLEX SUBUNIT BETA FAMILY MEMBER"/>
    <property type="match status" value="1"/>
</dbReference>
<feature type="compositionally biased region" description="Polar residues" evidence="6">
    <location>
        <begin position="308"/>
        <end position="322"/>
    </location>
</feature>
<dbReference type="EMBL" id="AZIL01002353">
    <property type="protein sequence ID" value="EWM21875.1"/>
    <property type="molecule type" value="Genomic_DNA"/>
</dbReference>
<evidence type="ECO:0000256" key="4">
    <source>
        <dbReference type="ARBA" id="ARBA00022927"/>
    </source>
</evidence>
<dbReference type="GO" id="GO:0012505">
    <property type="term" value="C:endomembrane system"/>
    <property type="evidence" value="ECO:0007669"/>
    <property type="project" value="UniProtKB-SubCell"/>
</dbReference>
<evidence type="ECO:0000256" key="2">
    <source>
        <dbReference type="ARBA" id="ARBA00006613"/>
    </source>
</evidence>
<sequence>MSSSLGDAHYFEESMNATKVRAYLASNKEAEKSRGMKFLLANMSKGRDMSEFFPDVVKNVVVRAVEVKKMVYMYLVHYADATGTCRELALLSINSFQKDLAAANQLIRALALRVMTSIRVPDIIQIQLLAIFKCASDSSPYVRRCAATAVPKVYALEPAQLPALVQALEKLLRDSSTMVLGSAVAAFNEVCPTNYELLHRSYRKLCHLLADMDEWTQISVLTVLTRYVRTQFCDPAPETRAVILAQAQQRASSSASGAAAVTALEGSGKRMQRAIKRRVVKKAFYSDEEDVSEEEEVQIPDPLGPSASLPSWSQAPGPTRYQSADAELDAAELDPDHKLLLRSCLPLLKSRNCGVVLAVATLHYYCGTQSEFIAAQLGKSLVRISRNRREIAFVVLKAIASMAQERPSMFRPFLRDFFVQPAADPSFCRTLKLDILTALTDADNVPLVLKELQSYVKHADKDFVCATVRAVGRVADAEPAVAAKCLNGLMSLLACVRSEKVAGQVVVVVRQLLQQNKKGAHIEEEEQERVVRQLAHVLLKEKGRQVPPPARASLIWIVGEFMRFVDAAAPDILRLLAQSFSEEDPPVKMQIVNLALKLRLYHAQMLRKASSRAGGKEMRLLEGEEEEEDDAVAKLVRYVLEVARFDTNYDLRDRTRLLTACLGLAAGGGGAGGADTAALVALRAKADEVFLQTKLPPLTSRGPVATEGMPHLNISSLSWMLNHKVQGYEELPGWAAFPQDPSVRDAPKGLGEAAEQSTGSFGGATEEGRGREVGPEGGSEDSEFYSDETEGSDVDEDEGGSGESSFSSSQESESESASSVLPSEDSETDSVRNEPARTAATQSGLVSRLEGAGARFPEASSSSEGEEEDSSSEGSSSGYSSGSESEEEGKSLQDSSRAGYDGVTRDLLPTDRDKGALGQKAGLSAAPRSDEEGQDSESSLLDLEAYAVAKRDSLPDLVNGKAGGADEQLLDLMRGMEETSLSEKRTSSRITSAGDRVISAPHELLRHDVGGGLAVKYSFTRADPTPATSTLLLALTNKQQGPLRRIKLTSVHAADFKRLAPFPEIPVLEAGVTVEQTLRVHRGLNGVENLKLQFSTDRGGPYVVTVVLPPEESLLPHPVSSSEAEAIQRSLLGGFHESKASLSLPMALCDDPDSVPRKVLQTANLAWVSSLDRWQEERVALFASLLWRREDDERDRRGRMVIQISLDGNGGRLKLQVNCDDAVMSATLLEVLKKGLARSEAPRSL</sequence>
<dbReference type="Pfam" id="PF14796">
    <property type="entry name" value="AP3B1_C"/>
    <property type="match status" value="1"/>
</dbReference>
<dbReference type="SMART" id="SM01355">
    <property type="entry name" value="AP3B1_C"/>
    <property type="match status" value="1"/>
</dbReference>
<evidence type="ECO:0000256" key="1">
    <source>
        <dbReference type="ARBA" id="ARBA00004308"/>
    </source>
</evidence>
<feature type="compositionally biased region" description="Acidic residues" evidence="6">
    <location>
        <begin position="778"/>
        <end position="800"/>
    </location>
</feature>
<proteinExistence type="inferred from homology"/>
<feature type="compositionally biased region" description="Low complexity" evidence="6">
    <location>
        <begin position="803"/>
        <end position="823"/>
    </location>
</feature>
<dbReference type="Proteomes" id="UP000019335">
    <property type="component" value="Unassembled WGS sequence"/>
</dbReference>
<gene>
    <name evidence="8" type="ORF">Naga_100159g15</name>
</gene>
<dbReference type="GO" id="GO:0016192">
    <property type="term" value="P:vesicle-mediated transport"/>
    <property type="evidence" value="ECO:0007669"/>
    <property type="project" value="InterPro"/>
</dbReference>
<dbReference type="SUPFAM" id="SSF48371">
    <property type="entry name" value="ARM repeat"/>
    <property type="match status" value="1"/>
</dbReference>
<evidence type="ECO:0000259" key="7">
    <source>
        <dbReference type="SMART" id="SM01355"/>
    </source>
</evidence>
<evidence type="ECO:0000256" key="5">
    <source>
        <dbReference type="ARBA" id="ARBA00023136"/>
    </source>
</evidence>
<evidence type="ECO:0000256" key="3">
    <source>
        <dbReference type="ARBA" id="ARBA00022448"/>
    </source>
</evidence>
<evidence type="ECO:0000313" key="9">
    <source>
        <dbReference type="Proteomes" id="UP000019335"/>
    </source>
</evidence>
<dbReference type="GO" id="GO:0030123">
    <property type="term" value="C:AP-3 adaptor complex"/>
    <property type="evidence" value="ECO:0007669"/>
    <property type="project" value="InterPro"/>
</dbReference>
<comment type="subcellular location">
    <subcellularLocation>
        <location evidence="1">Endomembrane system</location>
    </subcellularLocation>
</comment>
<dbReference type="AlphaFoldDB" id="W7T4D8"/>
<protein>
    <submittedName>
        <fullName evidence="8">Beta adaptin</fullName>
    </submittedName>
</protein>
<keyword evidence="5" id="KW-0472">Membrane</keyword>
<keyword evidence="9" id="KW-1185">Reference proteome</keyword>
<dbReference type="InterPro" id="IPR016024">
    <property type="entry name" value="ARM-type_fold"/>
</dbReference>
<dbReference type="OrthoDB" id="302453at2759"/>
<reference evidence="8 9" key="1">
    <citation type="journal article" date="2014" name="Mol. Plant">
        <title>Chromosome Scale Genome Assembly and Transcriptome Profiling of Nannochloropsis gaditana in Nitrogen Depletion.</title>
        <authorList>
            <person name="Corteggiani Carpinelli E."/>
            <person name="Telatin A."/>
            <person name="Vitulo N."/>
            <person name="Forcato C."/>
            <person name="D'Angelo M."/>
            <person name="Schiavon R."/>
            <person name="Vezzi A."/>
            <person name="Giacometti G.M."/>
            <person name="Morosinotto T."/>
            <person name="Valle G."/>
        </authorList>
    </citation>
    <scope>NUCLEOTIDE SEQUENCE [LARGE SCALE GENOMIC DNA]</scope>
    <source>
        <strain evidence="8 9">B-31</strain>
    </source>
</reference>